<dbReference type="GO" id="GO:0005737">
    <property type="term" value="C:cytoplasm"/>
    <property type="evidence" value="ECO:0007669"/>
    <property type="project" value="TreeGrafter"/>
</dbReference>
<dbReference type="GO" id="GO:0051082">
    <property type="term" value="F:unfolded protein binding"/>
    <property type="evidence" value="ECO:0007669"/>
    <property type="project" value="InterPro"/>
</dbReference>
<feature type="region of interest" description="Disordered" evidence="2">
    <location>
        <begin position="305"/>
        <end position="337"/>
    </location>
</feature>
<evidence type="ECO:0000256" key="2">
    <source>
        <dbReference type="SAM" id="MobiDB-lite"/>
    </source>
</evidence>
<dbReference type="CDD" id="cd10747">
    <property type="entry name" value="DnaJ_C"/>
    <property type="match status" value="1"/>
</dbReference>
<dbReference type="GO" id="GO:0003677">
    <property type="term" value="F:DNA binding"/>
    <property type="evidence" value="ECO:0007669"/>
    <property type="project" value="UniProtKB-KW"/>
</dbReference>
<dbReference type="InterPro" id="IPR018253">
    <property type="entry name" value="DnaJ_domain_CS"/>
</dbReference>
<sequence>MARDYYEVLGVSRDAGQEELQQAYRRLARANHPDVNRDPGAEERFKEINEAYSALSDPNTRKKYDRFGEDFRQVPDDWEQRVGAGAGGGRGRAGGARRGTWTSGDVDFGGFGGGYGGGGYGGVDIEDLLGGFFGGRGRGRAGPVAGADQEAELPLTVEEAYRGGRKQVTLNGPDGPRTYTVNIPPGVTDGQRIRLAGEGGRGLGDGPPGDLYLVVRLLPHPIFRVRGKDILVDLRLAPWEGALGATVPVATPGGESKVTVPPGTSTGRRLRLRGEGMPDPRGRPGDLLAEVKIMVPPTLTDRERELFSELAEVSPFDPRRPGAGSRSGADRGSGGGR</sequence>
<dbReference type="GO" id="GO:0042026">
    <property type="term" value="P:protein refolding"/>
    <property type="evidence" value="ECO:0007669"/>
    <property type="project" value="TreeGrafter"/>
</dbReference>
<dbReference type="InterPro" id="IPR001623">
    <property type="entry name" value="DnaJ_domain"/>
</dbReference>
<keyword evidence="5" id="KW-1185">Reference proteome</keyword>
<dbReference type="CDD" id="cd06257">
    <property type="entry name" value="DnaJ"/>
    <property type="match status" value="1"/>
</dbReference>
<dbReference type="PANTHER" id="PTHR43096">
    <property type="entry name" value="DNAJ HOMOLOG 1, MITOCHONDRIAL-RELATED"/>
    <property type="match status" value="1"/>
</dbReference>
<evidence type="ECO:0000256" key="1">
    <source>
        <dbReference type="ARBA" id="ARBA00023186"/>
    </source>
</evidence>
<organism evidence="4 5">
    <name type="scientific">Geodermatophilus ruber</name>
    <dbReference type="NCBI Taxonomy" id="504800"/>
    <lineage>
        <taxon>Bacteria</taxon>
        <taxon>Bacillati</taxon>
        <taxon>Actinomycetota</taxon>
        <taxon>Actinomycetes</taxon>
        <taxon>Geodermatophilales</taxon>
        <taxon>Geodermatophilaceae</taxon>
        <taxon>Geodermatophilus</taxon>
    </lineage>
</organism>
<evidence type="ECO:0000313" key="4">
    <source>
        <dbReference type="EMBL" id="SFK53591.1"/>
    </source>
</evidence>
<dbReference type="SUPFAM" id="SSF46565">
    <property type="entry name" value="Chaperone J-domain"/>
    <property type="match status" value="1"/>
</dbReference>
<dbReference type="EMBL" id="FOSW01000002">
    <property type="protein sequence ID" value="SFK53591.1"/>
    <property type="molecule type" value="Genomic_DNA"/>
</dbReference>
<dbReference type="InParanoid" id="A0A1I4ACA9"/>
<gene>
    <name evidence="4" type="ORF">SAMN04488085_102152</name>
</gene>
<reference evidence="4 5" key="1">
    <citation type="submission" date="2016-10" db="EMBL/GenBank/DDBJ databases">
        <authorList>
            <person name="de Groot N.N."/>
        </authorList>
    </citation>
    <scope>NUCLEOTIDE SEQUENCE [LARGE SCALE GENOMIC DNA]</scope>
    <source>
        <strain evidence="4 5">DSM 45317</strain>
    </source>
</reference>
<dbReference type="Gene3D" id="2.60.260.20">
    <property type="entry name" value="Urease metallochaperone UreE, N-terminal domain"/>
    <property type="match status" value="2"/>
</dbReference>
<feature type="region of interest" description="Disordered" evidence="2">
    <location>
        <begin position="248"/>
        <end position="267"/>
    </location>
</feature>
<accession>A0A1I4ACA9</accession>
<dbReference type="Proteomes" id="UP000199152">
    <property type="component" value="Unassembled WGS sequence"/>
</dbReference>
<dbReference type="SMART" id="SM00271">
    <property type="entry name" value="DnaJ"/>
    <property type="match status" value="1"/>
</dbReference>
<dbReference type="Pfam" id="PF00226">
    <property type="entry name" value="DnaJ"/>
    <property type="match status" value="1"/>
</dbReference>
<dbReference type="Pfam" id="PF01556">
    <property type="entry name" value="DnaJ_C"/>
    <property type="match status" value="1"/>
</dbReference>
<feature type="domain" description="J" evidence="3">
    <location>
        <begin position="4"/>
        <end position="68"/>
    </location>
</feature>
<dbReference type="STRING" id="504800.SAMN04488085_102152"/>
<dbReference type="RefSeq" id="WP_091321321.1">
    <property type="nucleotide sequence ID" value="NZ_FOSW01000002.1"/>
</dbReference>
<dbReference type="InterPro" id="IPR036869">
    <property type="entry name" value="J_dom_sf"/>
</dbReference>
<proteinExistence type="predicted"/>
<dbReference type="PROSITE" id="PS50076">
    <property type="entry name" value="DNAJ_2"/>
    <property type="match status" value="1"/>
</dbReference>
<dbReference type="InterPro" id="IPR002939">
    <property type="entry name" value="DnaJ_C"/>
</dbReference>
<dbReference type="PRINTS" id="PR00625">
    <property type="entry name" value="JDOMAIN"/>
</dbReference>
<dbReference type="FunFam" id="2.60.260.20:FF:000013">
    <property type="entry name" value="DnaJ subfamily B member 11"/>
    <property type="match status" value="1"/>
</dbReference>
<keyword evidence="4" id="KW-0238">DNA-binding</keyword>
<dbReference type="Gene3D" id="1.10.287.110">
    <property type="entry name" value="DnaJ domain"/>
    <property type="match status" value="1"/>
</dbReference>
<dbReference type="OrthoDB" id="9779889at2"/>
<dbReference type="AlphaFoldDB" id="A0A1I4ACA9"/>
<evidence type="ECO:0000259" key="3">
    <source>
        <dbReference type="PROSITE" id="PS50076"/>
    </source>
</evidence>
<protein>
    <submittedName>
        <fullName evidence="4">Curved DNA-binding protein</fullName>
    </submittedName>
</protein>
<dbReference type="SUPFAM" id="SSF49493">
    <property type="entry name" value="HSP40/DnaJ peptide-binding domain"/>
    <property type="match status" value="2"/>
</dbReference>
<dbReference type="InterPro" id="IPR008971">
    <property type="entry name" value="HSP40/DnaJ_pept-bd"/>
</dbReference>
<dbReference type="PROSITE" id="PS00636">
    <property type="entry name" value="DNAJ_1"/>
    <property type="match status" value="1"/>
</dbReference>
<evidence type="ECO:0000313" key="5">
    <source>
        <dbReference type="Proteomes" id="UP000199152"/>
    </source>
</evidence>
<dbReference type="PANTHER" id="PTHR43096:SF52">
    <property type="entry name" value="DNAJ HOMOLOG 1, MITOCHONDRIAL-RELATED"/>
    <property type="match status" value="1"/>
</dbReference>
<name>A0A1I4ACA9_9ACTN</name>
<keyword evidence="1" id="KW-0143">Chaperone</keyword>